<organism evidence="1">
    <name type="scientific">Candidatus Kentrum sp. MB</name>
    <dbReference type="NCBI Taxonomy" id="2138164"/>
    <lineage>
        <taxon>Bacteria</taxon>
        <taxon>Pseudomonadati</taxon>
        <taxon>Pseudomonadota</taxon>
        <taxon>Gammaproteobacteria</taxon>
        <taxon>Candidatus Kentrum</taxon>
    </lineage>
</organism>
<name>A0A451B8U5_9GAMM</name>
<evidence type="ECO:0000313" key="1">
    <source>
        <dbReference type="EMBL" id="VFK74700.1"/>
    </source>
</evidence>
<sequence>MWRDPIVEKIHKIRRSFSFGISGHNTPEYAKKMPGSSITM</sequence>
<reference evidence="1" key="1">
    <citation type="submission" date="2019-02" db="EMBL/GenBank/DDBJ databases">
        <authorList>
            <person name="Gruber-Vodicka R. H."/>
            <person name="Seah K. B. B."/>
        </authorList>
    </citation>
    <scope>NUCLEOTIDE SEQUENCE</scope>
    <source>
        <strain evidence="1">BECK_BZ198</strain>
    </source>
</reference>
<dbReference type="EMBL" id="CAADGH010000008">
    <property type="protein sequence ID" value="VFK74700.1"/>
    <property type="molecule type" value="Genomic_DNA"/>
</dbReference>
<protein>
    <submittedName>
        <fullName evidence="1">Uncharacterized protein</fullName>
    </submittedName>
</protein>
<proteinExistence type="predicted"/>
<dbReference type="AlphaFoldDB" id="A0A451B8U5"/>
<gene>
    <name evidence="1" type="ORF">BECKMB1821H_GA0114242_100859</name>
</gene>
<accession>A0A451B8U5</accession>